<sequence>MASSTEASEKYDLKNTITSATTPPPPVDQGLGAQSSNLDYGHSGGLTPTFTTESRLPAFGGAFQPGLYRPQKKAANPAPLGLCAFGLTVFLLGCLEMGVRDITQPSILVGSAFGYGGLVQLLAGMWEMAIGNSFGATVLSSYGGFWISVGIIFTPGGFNIQGSLREASGGSDSMFYDSLGLTLLAWFIFTVLMTMCTLKSTVAFFTLFFSADIALLLLGVGYIHRDAQGMPNSALRQAGGFFSILAGFLCWYNAFAGLADPSNTFFIPPVVHFPWSEQGRRTRRESNDVAESA</sequence>
<feature type="transmembrane region" description="Helical" evidence="7">
    <location>
        <begin position="174"/>
        <end position="195"/>
    </location>
</feature>
<dbReference type="NCBIfam" id="NF038013">
    <property type="entry name" value="AceTr_1"/>
    <property type="match status" value="1"/>
</dbReference>
<dbReference type="InterPro" id="IPR051633">
    <property type="entry name" value="AceTr"/>
</dbReference>
<comment type="similarity">
    <text evidence="2">Belongs to the acetate uptake transporter (AceTr) (TC 2.A.96) family.</text>
</comment>
<keyword evidence="5 7" id="KW-0472">Membrane</keyword>
<evidence type="ECO:0000256" key="1">
    <source>
        <dbReference type="ARBA" id="ARBA00004141"/>
    </source>
</evidence>
<evidence type="ECO:0000256" key="4">
    <source>
        <dbReference type="ARBA" id="ARBA00022989"/>
    </source>
</evidence>
<comment type="subcellular location">
    <subcellularLocation>
        <location evidence="1">Membrane</location>
        <topology evidence="1">Multi-pass membrane protein</topology>
    </subcellularLocation>
</comment>
<dbReference type="InterPro" id="IPR000791">
    <property type="entry name" value="Gpr1/Fun34/SatP-like"/>
</dbReference>
<dbReference type="InterPro" id="IPR047622">
    <property type="entry name" value="GPR1_FUN34_YAAH"/>
</dbReference>
<evidence type="ECO:0000256" key="3">
    <source>
        <dbReference type="ARBA" id="ARBA00022692"/>
    </source>
</evidence>
<proteinExistence type="inferred from homology"/>
<evidence type="ECO:0000256" key="7">
    <source>
        <dbReference type="SAM" id="Phobius"/>
    </source>
</evidence>
<feature type="transmembrane region" description="Helical" evidence="7">
    <location>
        <begin position="107"/>
        <end position="126"/>
    </location>
</feature>
<feature type="transmembrane region" description="Helical" evidence="7">
    <location>
        <begin position="132"/>
        <end position="153"/>
    </location>
</feature>
<reference evidence="8 9" key="1">
    <citation type="submission" date="2024-07" db="EMBL/GenBank/DDBJ databases">
        <title>Section-level genome sequencing and comparative genomics of Aspergillus sections Usti and Cavernicolus.</title>
        <authorList>
            <consortium name="Lawrence Berkeley National Laboratory"/>
            <person name="Nybo J.L."/>
            <person name="Vesth T.C."/>
            <person name="Theobald S."/>
            <person name="Frisvad J.C."/>
            <person name="Larsen T.O."/>
            <person name="Kjaerboelling I."/>
            <person name="Rothschild-Mancinelli K."/>
            <person name="Lyhne E.K."/>
            <person name="Kogle M.E."/>
            <person name="Barry K."/>
            <person name="Clum A."/>
            <person name="Na H."/>
            <person name="Ledsgaard L."/>
            <person name="Lin J."/>
            <person name="Lipzen A."/>
            <person name="Kuo A."/>
            <person name="Riley R."/>
            <person name="Mondo S."/>
            <person name="LaButti K."/>
            <person name="Haridas S."/>
            <person name="Pangalinan J."/>
            <person name="Salamov A.A."/>
            <person name="Simmons B.A."/>
            <person name="Magnuson J.K."/>
            <person name="Chen J."/>
            <person name="Drula E."/>
            <person name="Henrissat B."/>
            <person name="Wiebenga A."/>
            <person name="Lubbers R.J."/>
            <person name="Gomes A.C."/>
            <person name="Makela M.R."/>
            <person name="Stajich J."/>
            <person name="Grigoriev I.V."/>
            <person name="Mortensen U.H."/>
            <person name="De vries R.P."/>
            <person name="Baker S.E."/>
            <person name="Andersen M.R."/>
        </authorList>
    </citation>
    <scope>NUCLEOTIDE SEQUENCE [LARGE SCALE GENOMIC DNA]</scope>
    <source>
        <strain evidence="8 9">CBS 600.67</strain>
    </source>
</reference>
<keyword evidence="3 7" id="KW-0812">Transmembrane</keyword>
<evidence type="ECO:0000256" key="2">
    <source>
        <dbReference type="ARBA" id="ARBA00005587"/>
    </source>
</evidence>
<dbReference type="PROSITE" id="PS01114">
    <property type="entry name" value="GPR1_FUN34_YAAH"/>
    <property type="match status" value="1"/>
</dbReference>
<dbReference type="EMBL" id="JBFXLS010000083">
    <property type="protein sequence ID" value="KAL2818516.1"/>
    <property type="molecule type" value="Genomic_DNA"/>
</dbReference>
<feature type="transmembrane region" description="Helical" evidence="7">
    <location>
        <begin position="78"/>
        <end position="95"/>
    </location>
</feature>
<evidence type="ECO:0000256" key="5">
    <source>
        <dbReference type="ARBA" id="ARBA00023136"/>
    </source>
</evidence>
<protein>
    <submittedName>
        <fullName evidence="8">GPR1/FUN34/yaaH family-domain-containing protein</fullName>
    </submittedName>
</protein>
<keyword evidence="9" id="KW-1185">Reference proteome</keyword>
<gene>
    <name evidence="8" type="ORF">BDW59DRAFT_165464</name>
</gene>
<name>A0ABR4HSX9_9EURO</name>
<feature type="transmembrane region" description="Helical" evidence="7">
    <location>
        <begin position="201"/>
        <end position="223"/>
    </location>
</feature>
<evidence type="ECO:0000313" key="8">
    <source>
        <dbReference type="EMBL" id="KAL2818516.1"/>
    </source>
</evidence>
<comment type="caution">
    <text evidence="8">The sequence shown here is derived from an EMBL/GenBank/DDBJ whole genome shotgun (WGS) entry which is preliminary data.</text>
</comment>
<dbReference type="PANTHER" id="PTHR31123">
    <property type="entry name" value="ACCUMULATION OF DYADS PROTEIN 2-RELATED"/>
    <property type="match status" value="1"/>
</dbReference>
<feature type="transmembrane region" description="Helical" evidence="7">
    <location>
        <begin position="235"/>
        <end position="254"/>
    </location>
</feature>
<dbReference type="PANTHER" id="PTHR31123:SF1">
    <property type="entry name" value="ACCUMULATION OF DYADS PROTEIN 2-RELATED"/>
    <property type="match status" value="1"/>
</dbReference>
<evidence type="ECO:0000313" key="9">
    <source>
        <dbReference type="Proteomes" id="UP001610335"/>
    </source>
</evidence>
<organism evidence="8 9">
    <name type="scientific">Aspergillus cavernicola</name>
    <dbReference type="NCBI Taxonomy" id="176166"/>
    <lineage>
        <taxon>Eukaryota</taxon>
        <taxon>Fungi</taxon>
        <taxon>Dikarya</taxon>
        <taxon>Ascomycota</taxon>
        <taxon>Pezizomycotina</taxon>
        <taxon>Eurotiomycetes</taxon>
        <taxon>Eurotiomycetidae</taxon>
        <taxon>Eurotiales</taxon>
        <taxon>Aspergillaceae</taxon>
        <taxon>Aspergillus</taxon>
        <taxon>Aspergillus subgen. Nidulantes</taxon>
    </lineage>
</organism>
<dbReference type="Pfam" id="PF01184">
    <property type="entry name" value="Gpr1_Fun34_YaaH"/>
    <property type="match status" value="1"/>
</dbReference>
<feature type="region of interest" description="Disordered" evidence="6">
    <location>
        <begin position="1"/>
        <end position="34"/>
    </location>
</feature>
<accession>A0ABR4HSX9</accession>
<dbReference type="Proteomes" id="UP001610335">
    <property type="component" value="Unassembled WGS sequence"/>
</dbReference>
<keyword evidence="4 7" id="KW-1133">Transmembrane helix</keyword>
<evidence type="ECO:0000256" key="6">
    <source>
        <dbReference type="SAM" id="MobiDB-lite"/>
    </source>
</evidence>